<dbReference type="Gene3D" id="1.10.357.10">
    <property type="entry name" value="Tetracycline Repressor, domain 2"/>
    <property type="match status" value="1"/>
</dbReference>
<evidence type="ECO:0000313" key="1">
    <source>
        <dbReference type="EMBL" id="GAA2177190.1"/>
    </source>
</evidence>
<dbReference type="EMBL" id="BAAAON010000003">
    <property type="protein sequence ID" value="GAA2177190.1"/>
    <property type="molecule type" value="Genomic_DNA"/>
</dbReference>
<evidence type="ECO:0008006" key="3">
    <source>
        <dbReference type="Google" id="ProtNLM"/>
    </source>
</evidence>
<dbReference type="Proteomes" id="UP001500974">
    <property type="component" value="Unassembled WGS sequence"/>
</dbReference>
<gene>
    <name evidence="1" type="ORF">GCM10009784_26830</name>
</gene>
<sequence>MPGQHRMLAGVRAFDTSASNPADLLRDIEAMAESVMALETSGDYGDHARVMRLLAKEPELLALAAAQAQVLAGELRARIASQVEGKVDSLTVLLLTEVAVAVWRASWARWGELAAGGKAYDPLEVYRETRAELRRVVG</sequence>
<name>A0ABP5MRT3_9MICC</name>
<protein>
    <recommendedName>
        <fullName evidence="3">TetR family transcriptional regulator</fullName>
    </recommendedName>
</protein>
<comment type="caution">
    <text evidence="1">The sequence shown here is derived from an EMBL/GenBank/DDBJ whole genome shotgun (WGS) entry which is preliminary data.</text>
</comment>
<proteinExistence type="predicted"/>
<evidence type="ECO:0000313" key="2">
    <source>
        <dbReference type="Proteomes" id="UP001500974"/>
    </source>
</evidence>
<accession>A0ABP5MRT3</accession>
<organism evidence="1 2">
    <name type="scientific">Arthrobacter parietis</name>
    <dbReference type="NCBI Taxonomy" id="271434"/>
    <lineage>
        <taxon>Bacteria</taxon>
        <taxon>Bacillati</taxon>
        <taxon>Actinomycetota</taxon>
        <taxon>Actinomycetes</taxon>
        <taxon>Micrococcales</taxon>
        <taxon>Micrococcaceae</taxon>
        <taxon>Arthrobacter</taxon>
    </lineage>
</organism>
<reference evidence="2" key="1">
    <citation type="journal article" date="2019" name="Int. J. Syst. Evol. Microbiol.">
        <title>The Global Catalogue of Microorganisms (GCM) 10K type strain sequencing project: providing services to taxonomists for standard genome sequencing and annotation.</title>
        <authorList>
            <consortium name="The Broad Institute Genomics Platform"/>
            <consortium name="The Broad Institute Genome Sequencing Center for Infectious Disease"/>
            <person name="Wu L."/>
            <person name="Ma J."/>
        </authorList>
    </citation>
    <scope>NUCLEOTIDE SEQUENCE [LARGE SCALE GENOMIC DNA]</scope>
    <source>
        <strain evidence="2">JCM 14917</strain>
    </source>
</reference>
<keyword evidence="2" id="KW-1185">Reference proteome</keyword>